<evidence type="ECO:0000256" key="8">
    <source>
        <dbReference type="ARBA" id="ARBA00023004"/>
    </source>
</evidence>
<dbReference type="InterPro" id="IPR044528">
    <property type="entry name" value="POD-like_MBL-fold"/>
</dbReference>
<keyword evidence="10" id="KW-0378">Hydrolase</keyword>
<dbReference type="InterPro" id="IPR001279">
    <property type="entry name" value="Metallo-B-lactamas"/>
</dbReference>
<organism evidence="10 11">
    <name type="scientific">Chamaesiphon minutus (strain ATCC 27169 / PCC 6605)</name>
    <dbReference type="NCBI Taxonomy" id="1173020"/>
    <lineage>
        <taxon>Bacteria</taxon>
        <taxon>Bacillati</taxon>
        <taxon>Cyanobacteriota</taxon>
        <taxon>Cyanophyceae</taxon>
        <taxon>Gomontiellales</taxon>
        <taxon>Chamaesiphonaceae</taxon>
        <taxon>Chamaesiphon</taxon>
    </lineage>
</organism>
<evidence type="ECO:0000313" key="10">
    <source>
        <dbReference type="EMBL" id="AFY92803.1"/>
    </source>
</evidence>
<protein>
    <submittedName>
        <fullName evidence="10">Zn-dependent hydrolase, glyoxylase</fullName>
    </submittedName>
</protein>
<dbReference type="AlphaFoldDB" id="K9UDU9"/>
<dbReference type="InterPro" id="IPR051682">
    <property type="entry name" value="Mito_Persulfide_Diox"/>
</dbReference>
<dbReference type="PATRIC" id="fig|1173020.3.peg.1912"/>
<sequence length="237" mass="26240">MLFRQLLDLETSTYTYLIADLDSKEAILIDPVLERVERDLQQLKELGFTLKYCLETHIHADHITGTAKLRELTNCQGVVPAGSGASCADLFIQDGENLKIGAVQIQAIATPGHTDNHMAYLVDRTHLLSGDSLLIRGCGRTDFQGGDASRLFDSVTERLFTLPDGTLVYPAHDYRGLGVSTIGEEKLFNPRFARRSRQQFIELMANLNLPDPQRMAAAIPANEHCGKLTSVNESIEL</sequence>
<dbReference type="InterPro" id="IPR036866">
    <property type="entry name" value="RibonucZ/Hydroxyglut_hydro"/>
</dbReference>
<dbReference type="GO" id="GO:0006749">
    <property type="term" value="P:glutathione metabolic process"/>
    <property type="evidence" value="ECO:0007669"/>
    <property type="project" value="InterPro"/>
</dbReference>
<reference evidence="10 11" key="1">
    <citation type="submission" date="2012-05" db="EMBL/GenBank/DDBJ databases">
        <title>Finished chromosome of genome of Chamaesiphon sp. PCC 6605.</title>
        <authorList>
            <consortium name="US DOE Joint Genome Institute"/>
            <person name="Gugger M."/>
            <person name="Coursin T."/>
            <person name="Rippka R."/>
            <person name="Tandeau De Marsac N."/>
            <person name="Huntemann M."/>
            <person name="Wei C.-L."/>
            <person name="Han J."/>
            <person name="Detter J.C."/>
            <person name="Han C."/>
            <person name="Tapia R."/>
            <person name="Chen A."/>
            <person name="Kyrpides N."/>
            <person name="Mavromatis K."/>
            <person name="Markowitz V."/>
            <person name="Szeto E."/>
            <person name="Ivanova N."/>
            <person name="Pagani I."/>
            <person name="Pati A."/>
            <person name="Goodwin L."/>
            <person name="Nordberg H.P."/>
            <person name="Cantor M.N."/>
            <person name="Hua S.X."/>
            <person name="Woyke T."/>
            <person name="Kerfeld C.A."/>
        </authorList>
    </citation>
    <scope>NUCLEOTIDE SEQUENCE [LARGE SCALE GENOMIC DNA]</scope>
    <source>
        <strain evidence="11">ATCC 27169 / PCC 6605</strain>
    </source>
</reference>
<dbReference type="EMBL" id="CP003600">
    <property type="protein sequence ID" value="AFY92803.1"/>
    <property type="molecule type" value="Genomic_DNA"/>
</dbReference>
<dbReference type="PANTHER" id="PTHR43084:SF1">
    <property type="entry name" value="PERSULFIDE DIOXYGENASE ETHE1, MITOCHONDRIAL"/>
    <property type="match status" value="1"/>
</dbReference>
<accession>K9UDU9</accession>
<keyword evidence="7" id="KW-0560">Oxidoreductase</keyword>
<keyword evidence="8" id="KW-0408">Iron</keyword>
<keyword evidence="6" id="KW-0007">Acetylation</keyword>
<dbReference type="Gene3D" id="3.60.15.10">
    <property type="entry name" value="Ribonuclease Z/Hydroxyacylglutathione hydrolase-like"/>
    <property type="match status" value="1"/>
</dbReference>
<dbReference type="Proteomes" id="UP000010366">
    <property type="component" value="Chromosome"/>
</dbReference>
<evidence type="ECO:0000256" key="5">
    <source>
        <dbReference type="ARBA" id="ARBA00022964"/>
    </source>
</evidence>
<evidence type="ECO:0000256" key="7">
    <source>
        <dbReference type="ARBA" id="ARBA00023002"/>
    </source>
</evidence>
<dbReference type="STRING" id="1173020.Cha6605_1664"/>
<dbReference type="FunFam" id="3.60.15.10:FF:000013">
    <property type="entry name" value="Persulfide dioxygenase ETHE1, mitochondrial"/>
    <property type="match status" value="1"/>
</dbReference>
<dbReference type="eggNOG" id="COG0491">
    <property type="taxonomic scope" value="Bacteria"/>
</dbReference>
<proteinExistence type="inferred from homology"/>
<dbReference type="HOGENOM" id="CLU_030571_7_0_3"/>
<dbReference type="GO" id="GO:0070813">
    <property type="term" value="P:hydrogen sulfide metabolic process"/>
    <property type="evidence" value="ECO:0007669"/>
    <property type="project" value="TreeGrafter"/>
</dbReference>
<comment type="similarity">
    <text evidence="2">Belongs to the metallo-beta-lactamase superfamily. Glyoxalase II family.</text>
</comment>
<keyword evidence="4" id="KW-0809">Transit peptide</keyword>
<keyword evidence="3" id="KW-0479">Metal-binding</keyword>
<evidence type="ECO:0000256" key="2">
    <source>
        <dbReference type="ARBA" id="ARBA00006759"/>
    </source>
</evidence>
<dbReference type="SMART" id="SM00849">
    <property type="entry name" value="Lactamase_B"/>
    <property type="match status" value="1"/>
</dbReference>
<dbReference type="RefSeq" id="WP_015158977.1">
    <property type="nucleotide sequence ID" value="NC_019697.1"/>
</dbReference>
<dbReference type="OrthoDB" id="9784009at2"/>
<feature type="domain" description="Metallo-beta-lactamase" evidence="9">
    <location>
        <begin position="12"/>
        <end position="172"/>
    </location>
</feature>
<evidence type="ECO:0000313" key="11">
    <source>
        <dbReference type="Proteomes" id="UP000010366"/>
    </source>
</evidence>
<evidence type="ECO:0000259" key="9">
    <source>
        <dbReference type="SMART" id="SM00849"/>
    </source>
</evidence>
<evidence type="ECO:0000256" key="3">
    <source>
        <dbReference type="ARBA" id="ARBA00022723"/>
    </source>
</evidence>
<gene>
    <name evidence="10" type="ORF">Cha6605_1664</name>
</gene>
<dbReference type="Pfam" id="PF00753">
    <property type="entry name" value="Lactamase_B"/>
    <property type="match status" value="1"/>
</dbReference>
<dbReference type="GO" id="GO:0050313">
    <property type="term" value="F:sulfur dioxygenase activity"/>
    <property type="evidence" value="ECO:0007669"/>
    <property type="project" value="InterPro"/>
</dbReference>
<evidence type="ECO:0000256" key="6">
    <source>
        <dbReference type="ARBA" id="ARBA00022990"/>
    </source>
</evidence>
<dbReference type="GO" id="GO:0016787">
    <property type="term" value="F:hydrolase activity"/>
    <property type="evidence" value="ECO:0007669"/>
    <property type="project" value="UniProtKB-KW"/>
</dbReference>
<dbReference type="GO" id="GO:0046872">
    <property type="term" value="F:metal ion binding"/>
    <property type="evidence" value="ECO:0007669"/>
    <property type="project" value="UniProtKB-KW"/>
</dbReference>
<dbReference type="PANTHER" id="PTHR43084">
    <property type="entry name" value="PERSULFIDE DIOXYGENASE ETHE1"/>
    <property type="match status" value="1"/>
</dbReference>
<evidence type="ECO:0000256" key="4">
    <source>
        <dbReference type="ARBA" id="ARBA00022946"/>
    </source>
</evidence>
<keyword evidence="5" id="KW-0223">Dioxygenase</keyword>
<dbReference type="CDD" id="cd07724">
    <property type="entry name" value="POD-like_MBL-fold"/>
    <property type="match status" value="1"/>
</dbReference>
<keyword evidence="11" id="KW-1185">Reference proteome</keyword>
<name>K9UDU9_CHAP6</name>
<evidence type="ECO:0000256" key="1">
    <source>
        <dbReference type="ARBA" id="ARBA00001954"/>
    </source>
</evidence>
<dbReference type="SUPFAM" id="SSF56281">
    <property type="entry name" value="Metallo-hydrolase/oxidoreductase"/>
    <property type="match status" value="1"/>
</dbReference>
<comment type="cofactor">
    <cofactor evidence="1">
        <name>Fe(2+)</name>
        <dbReference type="ChEBI" id="CHEBI:29033"/>
    </cofactor>
</comment>
<dbReference type="KEGG" id="cmp:Cha6605_1664"/>